<dbReference type="PROSITE" id="PS50941">
    <property type="entry name" value="CHIT_BIND_I_2"/>
    <property type="match status" value="2"/>
</dbReference>
<dbReference type="InterPro" id="IPR032675">
    <property type="entry name" value="LRR_dom_sf"/>
</dbReference>
<evidence type="ECO:0000256" key="2">
    <source>
        <dbReference type="ARBA" id="ARBA00022669"/>
    </source>
</evidence>
<dbReference type="AlphaFoldDB" id="A0A1Y1UX70"/>
<dbReference type="EMBL" id="MCFH01000059">
    <property type="protein sequence ID" value="ORX42814.1"/>
    <property type="molecule type" value="Genomic_DNA"/>
</dbReference>
<comment type="caution">
    <text evidence="7">The sequence shown here is derived from an EMBL/GenBank/DDBJ whole genome shotgun (WGS) entry which is preliminary data.</text>
</comment>
<protein>
    <submittedName>
        <fullName evidence="7">RNI-like protein</fullName>
    </submittedName>
</protein>
<keyword evidence="1" id="KW-0433">Leucine-rich repeat</keyword>
<evidence type="ECO:0000256" key="4">
    <source>
        <dbReference type="PROSITE-ProRule" id="PRU00261"/>
    </source>
</evidence>
<comment type="caution">
    <text evidence="4">Lacks conserved residue(s) required for the propagation of feature annotation.</text>
</comment>
<evidence type="ECO:0000313" key="7">
    <source>
        <dbReference type="EMBL" id="ORX42814.1"/>
    </source>
</evidence>
<accession>A0A1Y1UX70</accession>
<keyword evidence="3" id="KW-0677">Repeat</keyword>
<proteinExistence type="predicted"/>
<feature type="signal peptide" evidence="5">
    <location>
        <begin position="1"/>
        <end position="18"/>
    </location>
</feature>
<evidence type="ECO:0000256" key="5">
    <source>
        <dbReference type="SAM" id="SignalP"/>
    </source>
</evidence>
<name>A0A1Y1UX70_9FUNG</name>
<dbReference type="InterPro" id="IPR036861">
    <property type="entry name" value="Endochitinase-like_sf"/>
</dbReference>
<keyword evidence="2 4" id="KW-0147">Chitin-binding</keyword>
<dbReference type="Pfam" id="PF00187">
    <property type="entry name" value="Chitin_bind_1"/>
    <property type="match status" value="2"/>
</dbReference>
<dbReference type="GO" id="GO:0008061">
    <property type="term" value="F:chitin binding"/>
    <property type="evidence" value="ECO:0007669"/>
    <property type="project" value="UniProtKB-UniRule"/>
</dbReference>
<dbReference type="Pfam" id="PF12799">
    <property type="entry name" value="LRR_4"/>
    <property type="match status" value="1"/>
</dbReference>
<feature type="disulfide bond" evidence="4">
    <location>
        <begin position="406"/>
        <end position="418"/>
    </location>
</feature>
<dbReference type="SUPFAM" id="SSF52047">
    <property type="entry name" value="RNI-like"/>
    <property type="match status" value="1"/>
</dbReference>
<feature type="disulfide bond" evidence="4">
    <location>
        <begin position="351"/>
        <end position="363"/>
    </location>
</feature>
<dbReference type="InterPro" id="IPR052595">
    <property type="entry name" value="LRRC69/RLP"/>
</dbReference>
<dbReference type="SMART" id="SM00270">
    <property type="entry name" value="ChtBD1"/>
    <property type="match status" value="2"/>
</dbReference>
<dbReference type="PANTHER" id="PTHR48057:SF30">
    <property type="entry name" value="DNA-DAMAGE-REPAIR_TOLERATION DRT100-LIKE PROTEIN"/>
    <property type="match status" value="1"/>
</dbReference>
<dbReference type="Gene3D" id="3.80.10.10">
    <property type="entry name" value="Ribonuclease Inhibitor"/>
    <property type="match status" value="2"/>
</dbReference>
<feature type="disulfide bond" evidence="4">
    <location>
        <begin position="356"/>
        <end position="370"/>
    </location>
</feature>
<dbReference type="Proteomes" id="UP000193719">
    <property type="component" value="Unassembled WGS sequence"/>
</dbReference>
<organism evidence="7 8">
    <name type="scientific">Piromyces finnis</name>
    <dbReference type="NCBI Taxonomy" id="1754191"/>
    <lineage>
        <taxon>Eukaryota</taxon>
        <taxon>Fungi</taxon>
        <taxon>Fungi incertae sedis</taxon>
        <taxon>Chytridiomycota</taxon>
        <taxon>Chytridiomycota incertae sedis</taxon>
        <taxon>Neocallimastigomycetes</taxon>
        <taxon>Neocallimastigales</taxon>
        <taxon>Neocallimastigaceae</taxon>
        <taxon>Piromyces</taxon>
    </lineage>
</organism>
<evidence type="ECO:0000256" key="1">
    <source>
        <dbReference type="ARBA" id="ARBA00022614"/>
    </source>
</evidence>
<reference evidence="7 8" key="1">
    <citation type="submission" date="2016-08" db="EMBL/GenBank/DDBJ databases">
        <title>Genomes of anaerobic fungi encode conserved fungal cellulosomes for biomass hydrolysis.</title>
        <authorList>
            <consortium name="DOE Joint Genome Institute"/>
            <person name="Haitjema C.H."/>
            <person name="Gilmore S.P."/>
            <person name="Henske J.K."/>
            <person name="Solomon K.V."/>
            <person name="De Groot R."/>
            <person name="Kuo A."/>
            <person name="Mondo S.J."/>
            <person name="Salamov A.A."/>
            <person name="Labutti K."/>
            <person name="Zhao Z."/>
            <person name="Chiniquy J."/>
            <person name="Barry K."/>
            <person name="Brewer H.M."/>
            <person name="Purvine S.O."/>
            <person name="Wright A.T."/>
            <person name="Boxma B."/>
            <person name="Van Alen T."/>
            <person name="Hackstein J.H."/>
            <person name="Baker S.E."/>
            <person name="Grigoriev I.V."/>
            <person name="O'Malley M.A."/>
        </authorList>
    </citation>
    <scope>NUCLEOTIDE SEQUENCE [LARGE SCALE GENOMIC DNA]</scope>
    <source>
        <strain evidence="8">finn</strain>
    </source>
</reference>
<dbReference type="PROSITE" id="PS00026">
    <property type="entry name" value="CHIT_BIND_I_1"/>
    <property type="match status" value="2"/>
</dbReference>
<dbReference type="InterPro" id="IPR025875">
    <property type="entry name" value="Leu-rich_rpt_4"/>
</dbReference>
<sequence length="437" mass="49470">MFFLKSLLLILFFYFVFAEERQELSGDCKEIDDFFKERNTSVGICEVNSKGEVVIIELNNGISEECIKKALSYNSITKLEYHKYGSTPYYSPKYNKFPPEIANLTNLEEFSYTFTGYKDYIKTGIEDGVLNLSKSMKKLSFRGIVISQSNINEISTLTNLETLHLSYFNRPDESFDMDPLKSLNKLKSLEMANSGYTILGDMPKVVYSSSKTLTHLVITSHSITKISKDFSQLTKLKYLRLSGCGLTNIFDYLKDFKNLEYLDLYYNNITDELPEYLNDFKNLKYIDVSRNPKITGKVLTNSNLETCIYDTNYKLCLPRNDIKCLKNNNYGYEECEPISVDGQCGNGHGRCSNGYCCSKYGWCGKGEKYCGAGCQKEFGGCDQNDSPIEDDKYTTTGKCGNEDGKCRSGQCCSKYGWCGTGEIYCGSGCQKEFGGCN</sequence>
<gene>
    <name evidence="7" type="ORF">BCR36DRAFT_336772</name>
</gene>
<dbReference type="InterPro" id="IPR001611">
    <property type="entry name" value="Leu-rich_rpt"/>
</dbReference>
<dbReference type="PANTHER" id="PTHR48057">
    <property type="entry name" value="LEUCINE-RICH REPEAT SERINE/THREONINE-PROTEIN KINASE 1"/>
    <property type="match status" value="1"/>
</dbReference>
<evidence type="ECO:0000313" key="8">
    <source>
        <dbReference type="Proteomes" id="UP000193719"/>
    </source>
</evidence>
<feature type="chain" id="PRO_5012666047" evidence="5">
    <location>
        <begin position="19"/>
        <end position="437"/>
    </location>
</feature>
<reference evidence="7 8" key="2">
    <citation type="submission" date="2016-08" db="EMBL/GenBank/DDBJ databases">
        <title>Pervasive Adenine N6-methylation of Active Genes in Fungi.</title>
        <authorList>
            <consortium name="DOE Joint Genome Institute"/>
            <person name="Mondo S.J."/>
            <person name="Dannebaum R.O."/>
            <person name="Kuo R.C."/>
            <person name="Labutti K."/>
            <person name="Haridas S."/>
            <person name="Kuo A."/>
            <person name="Salamov A."/>
            <person name="Ahrendt S.R."/>
            <person name="Lipzen A."/>
            <person name="Sullivan W."/>
            <person name="Andreopoulos W.B."/>
            <person name="Clum A."/>
            <person name="Lindquist E."/>
            <person name="Daum C."/>
            <person name="Ramamoorthy G.K."/>
            <person name="Gryganskyi A."/>
            <person name="Culley D."/>
            <person name="Magnuson J.K."/>
            <person name="James T.Y."/>
            <person name="O'Malley M.A."/>
            <person name="Stajich J.E."/>
            <person name="Spatafora J.W."/>
            <person name="Visel A."/>
            <person name="Grigoriev I.V."/>
        </authorList>
    </citation>
    <scope>NUCLEOTIDE SEQUENCE [LARGE SCALE GENOMIC DNA]</scope>
    <source>
        <strain evidence="8">finn</strain>
    </source>
</reference>
<dbReference type="Gene3D" id="3.30.60.10">
    <property type="entry name" value="Endochitinase-like"/>
    <property type="match status" value="2"/>
</dbReference>
<feature type="domain" description="Chitin-binding type-1" evidence="6">
    <location>
        <begin position="396"/>
        <end position="437"/>
    </location>
</feature>
<dbReference type="InterPro" id="IPR018371">
    <property type="entry name" value="Chitin-binding_1_CS"/>
</dbReference>
<dbReference type="STRING" id="1754191.A0A1Y1UX70"/>
<feature type="disulfide bond" evidence="4">
    <location>
        <begin position="411"/>
        <end position="425"/>
    </location>
</feature>
<dbReference type="SUPFAM" id="SSF57016">
    <property type="entry name" value="Plant lectins/antimicrobial peptides"/>
    <property type="match status" value="2"/>
</dbReference>
<keyword evidence="8" id="KW-1185">Reference proteome</keyword>
<dbReference type="InterPro" id="IPR001002">
    <property type="entry name" value="Chitin-bd_1"/>
</dbReference>
<dbReference type="OrthoDB" id="1193027at2759"/>
<feature type="domain" description="Chitin-binding type-1" evidence="6">
    <location>
        <begin position="341"/>
        <end position="383"/>
    </location>
</feature>
<keyword evidence="4" id="KW-1015">Disulfide bond</keyword>
<evidence type="ECO:0000256" key="3">
    <source>
        <dbReference type="ARBA" id="ARBA00022737"/>
    </source>
</evidence>
<dbReference type="CDD" id="cd00035">
    <property type="entry name" value="ChtBD1"/>
    <property type="match status" value="2"/>
</dbReference>
<dbReference type="PROSITE" id="PS51450">
    <property type="entry name" value="LRR"/>
    <property type="match status" value="1"/>
</dbReference>
<evidence type="ECO:0000259" key="6">
    <source>
        <dbReference type="PROSITE" id="PS50941"/>
    </source>
</evidence>
<keyword evidence="5" id="KW-0732">Signal</keyword>